<dbReference type="AlphaFoldDB" id="A0A844YHN8"/>
<dbReference type="RefSeq" id="WP_160672737.1">
    <property type="nucleotide sequence ID" value="NZ_WTYN01000001.1"/>
</dbReference>
<dbReference type="InterPro" id="IPR032807">
    <property type="entry name" value="GNVR"/>
</dbReference>
<comment type="catalytic activity">
    <reaction evidence="15">
        <text>L-tyrosyl-[protein] + ATP = O-phospho-L-tyrosyl-[protein] + ADP + H(+)</text>
        <dbReference type="Rhea" id="RHEA:10596"/>
        <dbReference type="Rhea" id="RHEA-COMP:10136"/>
        <dbReference type="Rhea" id="RHEA-COMP:20101"/>
        <dbReference type="ChEBI" id="CHEBI:15378"/>
        <dbReference type="ChEBI" id="CHEBI:30616"/>
        <dbReference type="ChEBI" id="CHEBI:46858"/>
        <dbReference type="ChEBI" id="CHEBI:61978"/>
        <dbReference type="ChEBI" id="CHEBI:456216"/>
        <dbReference type="EC" id="2.7.10.2"/>
    </reaction>
</comment>
<evidence type="ECO:0000256" key="7">
    <source>
        <dbReference type="ARBA" id="ARBA00022679"/>
    </source>
</evidence>
<dbReference type="CDD" id="cd05387">
    <property type="entry name" value="BY-kinase"/>
    <property type="match status" value="1"/>
</dbReference>
<keyword evidence="13 17" id="KW-0472">Membrane</keyword>
<evidence type="ECO:0000256" key="2">
    <source>
        <dbReference type="ARBA" id="ARBA00007316"/>
    </source>
</evidence>
<keyword evidence="6" id="KW-0997">Cell inner membrane</keyword>
<dbReference type="Gene3D" id="3.40.50.300">
    <property type="entry name" value="P-loop containing nucleotide triphosphate hydrolases"/>
    <property type="match status" value="1"/>
</dbReference>
<evidence type="ECO:0000256" key="3">
    <source>
        <dbReference type="ARBA" id="ARBA00008883"/>
    </source>
</evidence>
<protein>
    <recommendedName>
        <fullName evidence="4">non-specific protein-tyrosine kinase</fullName>
        <ecNumber evidence="4">2.7.10.2</ecNumber>
    </recommendedName>
</protein>
<feature type="coiled-coil region" evidence="16">
    <location>
        <begin position="186"/>
        <end position="220"/>
    </location>
</feature>
<accession>A0A844YHN8</accession>
<organism evidence="21 22">
    <name type="scientific">Qipengyuania oceanensis</name>
    <dbReference type="NCBI Taxonomy" id="1463597"/>
    <lineage>
        <taxon>Bacteria</taxon>
        <taxon>Pseudomonadati</taxon>
        <taxon>Pseudomonadota</taxon>
        <taxon>Alphaproteobacteria</taxon>
        <taxon>Sphingomonadales</taxon>
        <taxon>Erythrobacteraceae</taxon>
        <taxon>Qipengyuania</taxon>
    </lineage>
</organism>
<dbReference type="SUPFAM" id="SSF52540">
    <property type="entry name" value="P-loop containing nucleoside triphosphate hydrolases"/>
    <property type="match status" value="1"/>
</dbReference>
<comment type="similarity">
    <text evidence="2">Belongs to the CpsD/CapB family.</text>
</comment>
<evidence type="ECO:0000256" key="5">
    <source>
        <dbReference type="ARBA" id="ARBA00022475"/>
    </source>
</evidence>
<keyword evidence="9" id="KW-0547">Nucleotide-binding</keyword>
<evidence type="ECO:0000256" key="14">
    <source>
        <dbReference type="ARBA" id="ARBA00023137"/>
    </source>
</evidence>
<dbReference type="GO" id="GO:0005886">
    <property type="term" value="C:plasma membrane"/>
    <property type="evidence" value="ECO:0007669"/>
    <property type="project" value="UniProtKB-SubCell"/>
</dbReference>
<reference evidence="21 22" key="1">
    <citation type="submission" date="2019-12" db="EMBL/GenBank/DDBJ databases">
        <title>Genomic-based taxomic classification of the family Erythrobacteraceae.</title>
        <authorList>
            <person name="Xu L."/>
        </authorList>
    </citation>
    <scope>NUCLEOTIDE SEQUENCE [LARGE SCALE GENOMIC DNA]</scope>
    <source>
        <strain evidence="21 22">MCCC 1A09965</strain>
    </source>
</reference>
<evidence type="ECO:0000256" key="16">
    <source>
        <dbReference type="SAM" id="Coils"/>
    </source>
</evidence>
<feature type="domain" description="Tyrosine-protein kinase G-rich" evidence="20">
    <location>
        <begin position="372"/>
        <end position="446"/>
    </location>
</feature>
<dbReference type="GO" id="GO:0004713">
    <property type="term" value="F:protein tyrosine kinase activity"/>
    <property type="evidence" value="ECO:0007669"/>
    <property type="project" value="TreeGrafter"/>
</dbReference>
<dbReference type="EMBL" id="WTYN01000001">
    <property type="protein sequence ID" value="MXO62538.1"/>
    <property type="molecule type" value="Genomic_DNA"/>
</dbReference>
<evidence type="ECO:0000256" key="1">
    <source>
        <dbReference type="ARBA" id="ARBA00004429"/>
    </source>
</evidence>
<comment type="subcellular location">
    <subcellularLocation>
        <location evidence="1">Cell inner membrane</location>
        <topology evidence="1">Multi-pass membrane protein</topology>
    </subcellularLocation>
</comment>
<feature type="transmembrane region" description="Helical" evidence="17">
    <location>
        <begin position="45"/>
        <end position="63"/>
    </location>
</feature>
<keyword evidence="11" id="KW-0067">ATP-binding</keyword>
<evidence type="ECO:0000256" key="10">
    <source>
        <dbReference type="ARBA" id="ARBA00022777"/>
    </source>
</evidence>
<dbReference type="Pfam" id="PF13614">
    <property type="entry name" value="AAA_31"/>
    <property type="match status" value="1"/>
</dbReference>
<keyword evidence="14" id="KW-0829">Tyrosine-protein kinase</keyword>
<feature type="domain" description="AAA" evidence="19">
    <location>
        <begin position="514"/>
        <end position="658"/>
    </location>
</feature>
<name>A0A844YHN8_9SPHN</name>
<evidence type="ECO:0000256" key="9">
    <source>
        <dbReference type="ARBA" id="ARBA00022741"/>
    </source>
</evidence>
<evidence type="ECO:0000256" key="17">
    <source>
        <dbReference type="SAM" id="Phobius"/>
    </source>
</evidence>
<dbReference type="EC" id="2.7.10.2" evidence="4"/>
<keyword evidence="8 17" id="KW-0812">Transmembrane</keyword>
<evidence type="ECO:0000256" key="15">
    <source>
        <dbReference type="ARBA" id="ARBA00051245"/>
    </source>
</evidence>
<gene>
    <name evidence="21" type="ORF">GRI48_05885</name>
</gene>
<evidence type="ECO:0000256" key="11">
    <source>
        <dbReference type="ARBA" id="ARBA00022840"/>
    </source>
</evidence>
<evidence type="ECO:0000256" key="13">
    <source>
        <dbReference type="ARBA" id="ARBA00023136"/>
    </source>
</evidence>
<evidence type="ECO:0000313" key="21">
    <source>
        <dbReference type="EMBL" id="MXO62538.1"/>
    </source>
</evidence>
<dbReference type="PANTHER" id="PTHR32309:SF13">
    <property type="entry name" value="FERRIC ENTEROBACTIN TRANSPORT PROTEIN FEPE"/>
    <property type="match status" value="1"/>
</dbReference>
<keyword evidence="7" id="KW-0808">Transferase</keyword>
<feature type="domain" description="Polysaccharide chain length determinant N-terminal" evidence="18">
    <location>
        <begin position="28"/>
        <end position="120"/>
    </location>
</feature>
<evidence type="ECO:0000256" key="12">
    <source>
        <dbReference type="ARBA" id="ARBA00022989"/>
    </source>
</evidence>
<dbReference type="PANTHER" id="PTHR32309">
    <property type="entry name" value="TYROSINE-PROTEIN KINASE"/>
    <property type="match status" value="1"/>
</dbReference>
<keyword evidence="12 17" id="KW-1133">Transmembrane helix</keyword>
<evidence type="ECO:0000256" key="6">
    <source>
        <dbReference type="ARBA" id="ARBA00022519"/>
    </source>
</evidence>
<evidence type="ECO:0000313" key="22">
    <source>
        <dbReference type="Proteomes" id="UP000445582"/>
    </source>
</evidence>
<evidence type="ECO:0000259" key="20">
    <source>
        <dbReference type="Pfam" id="PF13807"/>
    </source>
</evidence>
<evidence type="ECO:0000256" key="4">
    <source>
        <dbReference type="ARBA" id="ARBA00011903"/>
    </source>
</evidence>
<sequence>MSSRQLILPGGSSATPALMGGRALAPSDRLDLSESLGFFRRRYKTILACVLLCLALAAAYSMLAPKTYNARSTVMLTPQTSLLVDGSGAQAQPTMMSGELVDTQIEIIGSRDMSEKVARSLGLDAGMASEEKRELIDRLRENVAAERTGESYAITISVDAGDPQQAAMLANEYARQFTGWEEMSVRDRHDQEREDVRQRLAELREQAQADTQALQQYRIANNLLTTTGTSLTEQEISNYNFEVTKARAEAAEDQARLNTALGQLRSGSAGDDVGEALESSVVASLRTQEAEVARQVANMSGRYGANHPELRRAQNELTQIRSQIQAEIGRVISNLRAKQAVSSQRLASLNSSLSSARGKLSENNAAMVGLSELERSAVASQEIYETYLNRFKALVAAEGTEKPNAQILTFAQAPLSPRSPDLQLNLALALVIGLGLGIIVAYAREALFQGINSAHDVETKLNENFLASIPLLQSVDPGNPHAVAAVRDDPKSIFTESFRALHTSISQATRGKSQVIAITSALPGEGKTITACCLAHVLATSGRRTVLIDCDLRRRGISRLLDLRAEQKGLIEILSGESPLDVEQLVGDRVFCVIPLKGSDDEPEQLLTGDAFVRLLDTLREHFDNIILDLPPVLPMASTRVLASRADAVVLTAQWHKTSSFAIKAARKRLPDDQVNVVGVALNQVDLRKKNFFDRTDSTYYYRQYEEYYS</sequence>
<comment type="similarity">
    <text evidence="3">Belongs to the etk/wzc family.</text>
</comment>
<keyword evidence="16" id="KW-0175">Coiled coil</keyword>
<keyword evidence="10" id="KW-0418">Kinase</keyword>
<keyword evidence="22" id="KW-1185">Reference proteome</keyword>
<dbReference type="InterPro" id="IPR050445">
    <property type="entry name" value="Bact_polysacc_biosynth/exp"/>
</dbReference>
<evidence type="ECO:0000259" key="19">
    <source>
        <dbReference type="Pfam" id="PF13614"/>
    </source>
</evidence>
<dbReference type="Pfam" id="PF13807">
    <property type="entry name" value="GNVR"/>
    <property type="match status" value="1"/>
</dbReference>
<dbReference type="Proteomes" id="UP000445582">
    <property type="component" value="Unassembled WGS sequence"/>
</dbReference>
<evidence type="ECO:0000256" key="8">
    <source>
        <dbReference type="ARBA" id="ARBA00022692"/>
    </source>
</evidence>
<dbReference type="InterPro" id="IPR027417">
    <property type="entry name" value="P-loop_NTPase"/>
</dbReference>
<dbReference type="InterPro" id="IPR003856">
    <property type="entry name" value="LPS_length_determ_N"/>
</dbReference>
<keyword evidence="5" id="KW-1003">Cell membrane</keyword>
<dbReference type="InterPro" id="IPR005702">
    <property type="entry name" value="Wzc-like_C"/>
</dbReference>
<evidence type="ECO:0000259" key="18">
    <source>
        <dbReference type="Pfam" id="PF02706"/>
    </source>
</evidence>
<dbReference type="Pfam" id="PF02706">
    <property type="entry name" value="Wzz"/>
    <property type="match status" value="1"/>
</dbReference>
<comment type="caution">
    <text evidence="21">The sequence shown here is derived from an EMBL/GenBank/DDBJ whole genome shotgun (WGS) entry which is preliminary data.</text>
</comment>
<dbReference type="OrthoDB" id="230260at2"/>
<proteinExistence type="inferred from homology"/>
<dbReference type="InterPro" id="IPR025669">
    <property type="entry name" value="AAA_dom"/>
</dbReference>